<dbReference type="InterPro" id="IPR011650">
    <property type="entry name" value="Peptidase_M20_dimer"/>
</dbReference>
<evidence type="ECO:0000256" key="1">
    <source>
        <dbReference type="ARBA" id="ARBA00022723"/>
    </source>
</evidence>
<dbReference type="STRING" id="937777.Deipe_2439"/>
<gene>
    <name evidence="4" type="ordered locus">Deipe_2439</name>
</gene>
<name>L0A3Y7_DEIPD</name>
<dbReference type="Proteomes" id="UP000010467">
    <property type="component" value="Chromosome"/>
</dbReference>
<dbReference type="SUPFAM" id="SSF55031">
    <property type="entry name" value="Bacterial exopeptidase dimerisation domain"/>
    <property type="match status" value="1"/>
</dbReference>
<dbReference type="Gene3D" id="3.30.70.360">
    <property type="match status" value="1"/>
</dbReference>
<protein>
    <submittedName>
        <fullName evidence="4">Di-/tripeptidase</fullName>
    </submittedName>
</protein>
<organism evidence="4 5">
    <name type="scientific">Deinococcus peraridilitoris (strain DSM 19664 / LMG 22246 / CIP 109416 / KR-200)</name>
    <dbReference type="NCBI Taxonomy" id="937777"/>
    <lineage>
        <taxon>Bacteria</taxon>
        <taxon>Thermotogati</taxon>
        <taxon>Deinococcota</taxon>
        <taxon>Deinococci</taxon>
        <taxon>Deinococcales</taxon>
        <taxon>Deinococcaceae</taxon>
        <taxon>Deinococcus</taxon>
    </lineage>
</organism>
<evidence type="ECO:0000313" key="4">
    <source>
        <dbReference type="EMBL" id="AFZ67912.1"/>
    </source>
</evidence>
<dbReference type="AlphaFoldDB" id="L0A3Y7"/>
<dbReference type="Pfam" id="PF07687">
    <property type="entry name" value="M20_dimer"/>
    <property type="match status" value="1"/>
</dbReference>
<dbReference type="GO" id="GO:0046872">
    <property type="term" value="F:metal ion binding"/>
    <property type="evidence" value="ECO:0007669"/>
    <property type="project" value="UniProtKB-KW"/>
</dbReference>
<keyword evidence="2" id="KW-0378">Hydrolase</keyword>
<feature type="domain" description="Peptidase M20 dimerisation" evidence="3">
    <location>
        <begin position="160"/>
        <end position="253"/>
    </location>
</feature>
<dbReference type="GO" id="GO:0016787">
    <property type="term" value="F:hydrolase activity"/>
    <property type="evidence" value="ECO:0007669"/>
    <property type="project" value="UniProtKB-KW"/>
</dbReference>
<dbReference type="PANTHER" id="PTHR43808">
    <property type="entry name" value="ACETYLORNITHINE DEACETYLASE"/>
    <property type="match status" value="1"/>
</dbReference>
<dbReference type="InterPro" id="IPR050072">
    <property type="entry name" value="Peptidase_M20A"/>
</dbReference>
<sequence>MPLDYLVRIAQTPAPTFHEGERAALMSRLWRALGHEPEQDEVGNVVLRLGPPEGKALVLASHLDTVFAGDTDLTVHETRGRLSGPGLGDNSASLAVLTAFLRDLQLERLRRPLWLVANVAEEGLGDLRGAKHLLAQHAERIGAFVAVDGYLGLAVTKAVGVRRFRATFSGPGGHSWGDKGPSALHALGLAITALYSLPLPHSPRTTLNVGEARGGNSINSIAASAQLLLDLRSLDPYALETLQERARSAIEGAARTAGVQVTLEQVGDRPGGDLSSEALLKLARRAAESVGVELRTAASSTDANAAAPHHIPALALGVYRGGNAHREDEWVAPDSLATGLRMLCKFVDLYQERPLD</sequence>
<dbReference type="Gene3D" id="3.40.630.10">
    <property type="entry name" value="Zn peptidases"/>
    <property type="match status" value="1"/>
</dbReference>
<dbReference type="eggNOG" id="COG0624">
    <property type="taxonomic scope" value="Bacteria"/>
</dbReference>
<evidence type="ECO:0000313" key="5">
    <source>
        <dbReference type="Proteomes" id="UP000010467"/>
    </source>
</evidence>
<keyword evidence="1" id="KW-0479">Metal-binding</keyword>
<proteinExistence type="predicted"/>
<dbReference type="Pfam" id="PF01546">
    <property type="entry name" value="Peptidase_M20"/>
    <property type="match status" value="1"/>
</dbReference>
<evidence type="ECO:0000259" key="3">
    <source>
        <dbReference type="Pfam" id="PF07687"/>
    </source>
</evidence>
<dbReference type="InterPro" id="IPR036264">
    <property type="entry name" value="Bact_exopeptidase_dim_dom"/>
</dbReference>
<dbReference type="OrthoDB" id="9783294at2"/>
<dbReference type="KEGG" id="dpd:Deipe_2439"/>
<dbReference type="SUPFAM" id="SSF53187">
    <property type="entry name" value="Zn-dependent exopeptidases"/>
    <property type="match status" value="1"/>
</dbReference>
<evidence type="ECO:0000256" key="2">
    <source>
        <dbReference type="ARBA" id="ARBA00022801"/>
    </source>
</evidence>
<accession>L0A3Y7</accession>
<dbReference type="PATRIC" id="fig|937777.3.peg.2443"/>
<dbReference type="EMBL" id="CP003382">
    <property type="protein sequence ID" value="AFZ67912.1"/>
    <property type="molecule type" value="Genomic_DNA"/>
</dbReference>
<dbReference type="PANTHER" id="PTHR43808:SF17">
    <property type="entry name" value="PEPTIDASE M20"/>
    <property type="match status" value="1"/>
</dbReference>
<keyword evidence="5" id="KW-1185">Reference proteome</keyword>
<dbReference type="RefSeq" id="WP_015236214.1">
    <property type="nucleotide sequence ID" value="NC_019793.1"/>
</dbReference>
<dbReference type="InterPro" id="IPR002933">
    <property type="entry name" value="Peptidase_M20"/>
</dbReference>
<dbReference type="HOGENOM" id="CLU_051308_0_0_0"/>
<reference evidence="5" key="1">
    <citation type="submission" date="2012-03" db="EMBL/GenBank/DDBJ databases">
        <title>Complete sequence of chromosome of Deinococcus peraridilitoris DSM 19664.</title>
        <authorList>
            <person name="Lucas S."/>
            <person name="Copeland A."/>
            <person name="Lapidus A."/>
            <person name="Glavina del Rio T."/>
            <person name="Dalin E."/>
            <person name="Tice H."/>
            <person name="Bruce D."/>
            <person name="Goodwin L."/>
            <person name="Pitluck S."/>
            <person name="Peters L."/>
            <person name="Mikhailova N."/>
            <person name="Lu M."/>
            <person name="Kyrpides N."/>
            <person name="Mavromatis K."/>
            <person name="Ivanova N."/>
            <person name="Brettin T."/>
            <person name="Detter J.C."/>
            <person name="Han C."/>
            <person name="Larimer F."/>
            <person name="Land M."/>
            <person name="Hauser L."/>
            <person name="Markowitz V."/>
            <person name="Cheng J.-F."/>
            <person name="Hugenholtz P."/>
            <person name="Woyke T."/>
            <person name="Wu D."/>
            <person name="Pukall R."/>
            <person name="Steenblock K."/>
            <person name="Brambilla E."/>
            <person name="Klenk H.-P."/>
            <person name="Eisen J.A."/>
        </authorList>
    </citation>
    <scope>NUCLEOTIDE SEQUENCE [LARGE SCALE GENOMIC DNA]</scope>
    <source>
        <strain evidence="5">DSM 19664 / LMG 22246 / CIP 109416 / KR-200</strain>
    </source>
</reference>